<organism evidence="1 2">
    <name type="scientific">Micromonospora sonneratiae</name>
    <dbReference type="NCBI Taxonomy" id="1184706"/>
    <lineage>
        <taxon>Bacteria</taxon>
        <taxon>Bacillati</taxon>
        <taxon>Actinomycetota</taxon>
        <taxon>Actinomycetes</taxon>
        <taxon>Micromonosporales</taxon>
        <taxon>Micromonosporaceae</taxon>
        <taxon>Micromonospora</taxon>
    </lineage>
</organism>
<evidence type="ECO:0000313" key="1">
    <source>
        <dbReference type="EMBL" id="MFD1322637.1"/>
    </source>
</evidence>
<name>A0ABW3YGU2_9ACTN</name>
<reference evidence="2" key="1">
    <citation type="journal article" date="2019" name="Int. J. Syst. Evol. Microbiol.">
        <title>The Global Catalogue of Microorganisms (GCM) 10K type strain sequencing project: providing services to taxonomists for standard genome sequencing and annotation.</title>
        <authorList>
            <consortium name="The Broad Institute Genomics Platform"/>
            <consortium name="The Broad Institute Genome Sequencing Center for Infectious Disease"/>
            <person name="Wu L."/>
            <person name="Ma J."/>
        </authorList>
    </citation>
    <scope>NUCLEOTIDE SEQUENCE [LARGE SCALE GENOMIC DNA]</scope>
    <source>
        <strain evidence="2">JCM 31037</strain>
    </source>
</reference>
<sequence length="67" mass="7765">MSDSGRGTRYFWCLRHHRVETDADMCPAKFVFGPYASASDAENALQRVQERNEAWEAEDARWAGEER</sequence>
<dbReference type="EMBL" id="JBHTMP010000022">
    <property type="protein sequence ID" value="MFD1322637.1"/>
    <property type="molecule type" value="Genomic_DNA"/>
</dbReference>
<evidence type="ECO:0000313" key="2">
    <source>
        <dbReference type="Proteomes" id="UP001597260"/>
    </source>
</evidence>
<dbReference type="RefSeq" id="WP_377571791.1">
    <property type="nucleotide sequence ID" value="NZ_JBHTMP010000022.1"/>
</dbReference>
<accession>A0ABW3YGU2</accession>
<comment type="caution">
    <text evidence="1">The sequence shown here is derived from an EMBL/GenBank/DDBJ whole genome shotgun (WGS) entry which is preliminary data.</text>
</comment>
<keyword evidence="2" id="KW-1185">Reference proteome</keyword>
<dbReference type="Proteomes" id="UP001597260">
    <property type="component" value="Unassembled WGS sequence"/>
</dbReference>
<gene>
    <name evidence="1" type="ORF">ACFQ4H_16190</name>
</gene>
<protein>
    <recommendedName>
        <fullName evidence="3">SPOR domain-containing protein</fullName>
    </recommendedName>
</protein>
<evidence type="ECO:0008006" key="3">
    <source>
        <dbReference type="Google" id="ProtNLM"/>
    </source>
</evidence>
<proteinExistence type="predicted"/>